<dbReference type="KEGG" id="lab:LA76x_2600"/>
<dbReference type="EMBL" id="CP011129">
    <property type="protein sequence ID" value="ALN80730.1"/>
    <property type="molecule type" value="Genomic_DNA"/>
</dbReference>
<gene>
    <name evidence="1" type="ORF">LA76x_2600</name>
</gene>
<dbReference type="Proteomes" id="UP000060787">
    <property type="component" value="Chromosome"/>
</dbReference>
<evidence type="ECO:0000313" key="2">
    <source>
        <dbReference type="Proteomes" id="UP000060787"/>
    </source>
</evidence>
<dbReference type="AlphaFoldDB" id="A0A0S2FB26"/>
<dbReference type="PATRIC" id="fig|84531.8.peg.2611"/>
<name>A0A0S2FB26_LYSAN</name>
<organism evidence="1 2">
    <name type="scientific">Lysobacter antibioticus</name>
    <dbReference type="NCBI Taxonomy" id="84531"/>
    <lineage>
        <taxon>Bacteria</taxon>
        <taxon>Pseudomonadati</taxon>
        <taxon>Pseudomonadota</taxon>
        <taxon>Gammaproteobacteria</taxon>
        <taxon>Lysobacterales</taxon>
        <taxon>Lysobacteraceae</taxon>
        <taxon>Lysobacter</taxon>
    </lineage>
</organism>
<accession>A0A0S2FB26</accession>
<protein>
    <submittedName>
        <fullName evidence="1">Uncharacterized protein</fullName>
    </submittedName>
</protein>
<proteinExistence type="predicted"/>
<sequence>MFGARSMAYAGSRVGHVAVMRHAQGINAALAYSMAVDRSRPRRSPDA</sequence>
<evidence type="ECO:0000313" key="1">
    <source>
        <dbReference type="EMBL" id="ALN80730.1"/>
    </source>
</evidence>
<keyword evidence="2" id="KW-1185">Reference proteome</keyword>
<reference evidence="1 2" key="1">
    <citation type="journal article" date="2015" name="BMC Genomics">
        <title>Comparative genomics and metabolic profiling of the genus Lysobacter.</title>
        <authorList>
            <person name="de Bruijn I."/>
            <person name="Cheng X."/>
            <person name="de Jager V."/>
            <person name="Exposito R.G."/>
            <person name="Watrous J."/>
            <person name="Patel N."/>
            <person name="Postma J."/>
            <person name="Dorrestein P.C."/>
            <person name="Kobayashi D."/>
            <person name="Raaijmakers J.M."/>
        </authorList>
    </citation>
    <scope>NUCLEOTIDE SEQUENCE [LARGE SCALE GENOMIC DNA]</scope>
    <source>
        <strain evidence="1 2">76</strain>
    </source>
</reference>